<dbReference type="InterPro" id="IPR011992">
    <property type="entry name" value="EF-hand-dom_pair"/>
</dbReference>
<sequence length="164" mass="19614">MNSKLNDDQLKELKKCFDLFDEDKSGTISLKELKKICQSLKIKLNEKEAFELMRLMDKNNNGSIDFDEFVFIMGDKYIQGITREELSATFDRFDTDKNGFLNQNEFQEVLVQFKAFNFEPQIKKIMELFDKNRDNKIDRKEFIDFVMNLMEKEMNSWSEIPEEE</sequence>
<keyword evidence="6" id="KW-1185">Reference proteome</keyword>
<dbReference type="Proteomes" id="UP000663879">
    <property type="component" value="Unassembled WGS sequence"/>
</dbReference>
<evidence type="ECO:0000313" key="5">
    <source>
        <dbReference type="EMBL" id="CAF0882879.1"/>
    </source>
</evidence>
<dbReference type="AlphaFoldDB" id="A0A813YDX3"/>
<feature type="domain" description="EF-hand" evidence="4">
    <location>
        <begin position="117"/>
        <end position="152"/>
    </location>
</feature>
<feature type="domain" description="EF-hand" evidence="4">
    <location>
        <begin position="44"/>
        <end position="79"/>
    </location>
</feature>
<protein>
    <recommendedName>
        <fullName evidence="4">EF-hand domain-containing protein</fullName>
    </recommendedName>
</protein>
<keyword evidence="2" id="KW-0677">Repeat</keyword>
<dbReference type="GO" id="GO:0005509">
    <property type="term" value="F:calcium ion binding"/>
    <property type="evidence" value="ECO:0007669"/>
    <property type="project" value="InterPro"/>
</dbReference>
<dbReference type="PANTHER" id="PTHR45942">
    <property type="entry name" value="PROTEIN PHOSPATASE 3 REGULATORY SUBUNIT B ALPHA ISOFORM TYPE 1"/>
    <property type="match status" value="1"/>
</dbReference>
<feature type="domain" description="EF-hand" evidence="4">
    <location>
        <begin position="8"/>
        <end position="43"/>
    </location>
</feature>
<dbReference type="GO" id="GO:0043226">
    <property type="term" value="C:organelle"/>
    <property type="evidence" value="ECO:0007669"/>
    <property type="project" value="UniProtKB-ARBA"/>
</dbReference>
<dbReference type="Pfam" id="PF13499">
    <property type="entry name" value="EF-hand_7"/>
    <property type="match status" value="2"/>
</dbReference>
<gene>
    <name evidence="5" type="ORF">OXX778_LOCUS10506</name>
</gene>
<accession>A0A813YDX3</accession>
<dbReference type="InterPro" id="IPR018247">
    <property type="entry name" value="EF_Hand_1_Ca_BS"/>
</dbReference>
<name>A0A813YDX3_9BILA</name>
<dbReference type="SUPFAM" id="SSF47473">
    <property type="entry name" value="EF-hand"/>
    <property type="match status" value="1"/>
</dbReference>
<evidence type="ECO:0000256" key="2">
    <source>
        <dbReference type="ARBA" id="ARBA00022737"/>
    </source>
</evidence>
<reference evidence="5" key="1">
    <citation type="submission" date="2021-02" db="EMBL/GenBank/DDBJ databases">
        <authorList>
            <person name="Nowell W R."/>
        </authorList>
    </citation>
    <scope>NUCLEOTIDE SEQUENCE</scope>
    <source>
        <strain evidence="5">Ploen Becks lab</strain>
    </source>
</reference>
<dbReference type="EMBL" id="CAJNOC010001672">
    <property type="protein sequence ID" value="CAF0882879.1"/>
    <property type="molecule type" value="Genomic_DNA"/>
</dbReference>
<dbReference type="Gene3D" id="1.10.238.10">
    <property type="entry name" value="EF-hand"/>
    <property type="match status" value="2"/>
</dbReference>
<evidence type="ECO:0000313" key="6">
    <source>
        <dbReference type="Proteomes" id="UP000663879"/>
    </source>
</evidence>
<dbReference type="PROSITE" id="PS00018">
    <property type="entry name" value="EF_HAND_1"/>
    <property type="match status" value="4"/>
</dbReference>
<evidence type="ECO:0000256" key="1">
    <source>
        <dbReference type="ARBA" id="ARBA00022723"/>
    </source>
</evidence>
<dbReference type="PROSITE" id="PS50222">
    <property type="entry name" value="EF_HAND_2"/>
    <property type="match status" value="4"/>
</dbReference>
<feature type="domain" description="EF-hand" evidence="4">
    <location>
        <begin position="81"/>
        <end position="116"/>
    </location>
</feature>
<keyword evidence="3" id="KW-0106">Calcium</keyword>
<keyword evidence="1" id="KW-0479">Metal-binding</keyword>
<evidence type="ECO:0000259" key="4">
    <source>
        <dbReference type="PROSITE" id="PS50222"/>
    </source>
</evidence>
<dbReference type="OrthoDB" id="26525at2759"/>
<dbReference type="FunFam" id="1.10.238.10:FF:000178">
    <property type="entry name" value="Calmodulin-2 A"/>
    <property type="match status" value="1"/>
</dbReference>
<dbReference type="InterPro" id="IPR002048">
    <property type="entry name" value="EF_hand_dom"/>
</dbReference>
<comment type="caution">
    <text evidence="5">The sequence shown here is derived from an EMBL/GenBank/DDBJ whole genome shotgun (WGS) entry which is preliminary data.</text>
</comment>
<organism evidence="5 6">
    <name type="scientific">Brachionus calyciflorus</name>
    <dbReference type="NCBI Taxonomy" id="104777"/>
    <lineage>
        <taxon>Eukaryota</taxon>
        <taxon>Metazoa</taxon>
        <taxon>Spiralia</taxon>
        <taxon>Gnathifera</taxon>
        <taxon>Rotifera</taxon>
        <taxon>Eurotatoria</taxon>
        <taxon>Monogononta</taxon>
        <taxon>Pseudotrocha</taxon>
        <taxon>Ploima</taxon>
        <taxon>Brachionidae</taxon>
        <taxon>Brachionus</taxon>
    </lineage>
</organism>
<proteinExistence type="predicted"/>
<evidence type="ECO:0000256" key="3">
    <source>
        <dbReference type="ARBA" id="ARBA00022837"/>
    </source>
</evidence>
<dbReference type="SMART" id="SM00054">
    <property type="entry name" value="EFh"/>
    <property type="match status" value="4"/>
</dbReference>